<evidence type="ECO:0000313" key="7">
    <source>
        <dbReference type="EMBL" id="WOK97618.1"/>
    </source>
</evidence>
<dbReference type="Proteomes" id="UP001327560">
    <property type="component" value="Chromosome 2"/>
</dbReference>
<dbReference type="InterPro" id="IPR006564">
    <property type="entry name" value="Znf_PMZ"/>
</dbReference>
<reference evidence="7 8" key="1">
    <citation type="submission" date="2023-10" db="EMBL/GenBank/DDBJ databases">
        <title>Chromosome-scale genome assembly provides insights into flower coloration mechanisms of Canna indica.</title>
        <authorList>
            <person name="Li C."/>
        </authorList>
    </citation>
    <scope>NUCLEOTIDE SEQUENCE [LARGE SCALE GENOMIC DNA]</scope>
    <source>
        <tissue evidence="7">Flower</tissue>
    </source>
</reference>
<feature type="domain" description="SWIM-type" evidence="6">
    <location>
        <begin position="98"/>
        <end position="139"/>
    </location>
</feature>
<proteinExistence type="predicted"/>
<feature type="region of interest" description="Disordered" evidence="5">
    <location>
        <begin position="174"/>
        <end position="208"/>
    </location>
</feature>
<dbReference type="InterPro" id="IPR007527">
    <property type="entry name" value="Znf_SWIM"/>
</dbReference>
<organism evidence="7 8">
    <name type="scientific">Canna indica</name>
    <name type="common">Indian-shot</name>
    <dbReference type="NCBI Taxonomy" id="4628"/>
    <lineage>
        <taxon>Eukaryota</taxon>
        <taxon>Viridiplantae</taxon>
        <taxon>Streptophyta</taxon>
        <taxon>Embryophyta</taxon>
        <taxon>Tracheophyta</taxon>
        <taxon>Spermatophyta</taxon>
        <taxon>Magnoliopsida</taxon>
        <taxon>Liliopsida</taxon>
        <taxon>Zingiberales</taxon>
        <taxon>Cannaceae</taxon>
        <taxon>Canna</taxon>
    </lineage>
</organism>
<accession>A0AAQ3JYB4</accession>
<feature type="compositionally biased region" description="Polar residues" evidence="5">
    <location>
        <begin position="237"/>
        <end position="255"/>
    </location>
</feature>
<dbReference type="EMBL" id="CP136891">
    <property type="protein sequence ID" value="WOK97618.1"/>
    <property type="molecule type" value="Genomic_DNA"/>
</dbReference>
<name>A0AAQ3JYB4_9LILI</name>
<keyword evidence="2 4" id="KW-0863">Zinc-finger</keyword>
<protein>
    <recommendedName>
        <fullName evidence="6">SWIM-type domain-containing protein</fullName>
    </recommendedName>
</protein>
<gene>
    <name evidence="7" type="ORF">Cni_G06326</name>
</gene>
<dbReference type="Pfam" id="PF04434">
    <property type="entry name" value="SWIM"/>
    <property type="match status" value="1"/>
</dbReference>
<feature type="region of interest" description="Disordered" evidence="5">
    <location>
        <begin position="232"/>
        <end position="282"/>
    </location>
</feature>
<evidence type="ECO:0000259" key="6">
    <source>
        <dbReference type="PROSITE" id="PS50966"/>
    </source>
</evidence>
<dbReference type="AlphaFoldDB" id="A0AAQ3JYB4"/>
<sequence>MSELQTTSDRAHQDFLTVGVTKFCQTYISVGCKSDAVSNNLSETFNDIRRMLMARMYEKRELMLKNNDTICPSIRKKLEENKEETRYCHVTPVGNMKFKVQELDKSSVVNLMNMTCSCQKWDLCGIPCNHAISCINWLKDDPDKYVNDYYKRDTYLKTYDIMLQPLTEKDTWPEVDGPHVLPPPVKKMPGRPKKKRRRDMHEDETGTRLSRGGLVITCQICFQDGHNRRSCPLRGHPSSTQSQGGDNEPRMSNQPGSRRPSMGGSTSRSGRSSSHRGVGRLLSTGGLQSVVYHRRRPSLYVDNDLVGTGQREGSDLDDCMVKRLAITTLIKCYAELAPPTDTLRSSWDPTAGANTKMAVARRRRK</sequence>
<dbReference type="PROSITE" id="PS50966">
    <property type="entry name" value="ZF_SWIM"/>
    <property type="match status" value="1"/>
</dbReference>
<evidence type="ECO:0000256" key="3">
    <source>
        <dbReference type="ARBA" id="ARBA00022833"/>
    </source>
</evidence>
<feature type="compositionally biased region" description="Low complexity" evidence="5">
    <location>
        <begin position="256"/>
        <end position="272"/>
    </location>
</feature>
<keyword evidence="1" id="KW-0479">Metal-binding</keyword>
<evidence type="ECO:0000256" key="1">
    <source>
        <dbReference type="ARBA" id="ARBA00022723"/>
    </source>
</evidence>
<feature type="compositionally biased region" description="Basic residues" evidence="5">
    <location>
        <begin position="188"/>
        <end position="198"/>
    </location>
</feature>
<dbReference type="SMART" id="SM00575">
    <property type="entry name" value="ZnF_PMZ"/>
    <property type="match status" value="1"/>
</dbReference>
<evidence type="ECO:0000313" key="8">
    <source>
        <dbReference type="Proteomes" id="UP001327560"/>
    </source>
</evidence>
<evidence type="ECO:0000256" key="2">
    <source>
        <dbReference type="ARBA" id="ARBA00022771"/>
    </source>
</evidence>
<dbReference type="PANTHER" id="PTHR31973:SF187">
    <property type="entry name" value="MUTATOR TRANSPOSASE MUDRA PROTEIN"/>
    <property type="match status" value="1"/>
</dbReference>
<evidence type="ECO:0000256" key="5">
    <source>
        <dbReference type="SAM" id="MobiDB-lite"/>
    </source>
</evidence>
<dbReference type="PANTHER" id="PTHR31973">
    <property type="entry name" value="POLYPROTEIN, PUTATIVE-RELATED"/>
    <property type="match status" value="1"/>
</dbReference>
<keyword evidence="3" id="KW-0862">Zinc</keyword>
<evidence type="ECO:0000256" key="4">
    <source>
        <dbReference type="PROSITE-ProRule" id="PRU00325"/>
    </source>
</evidence>
<dbReference type="GO" id="GO:0008270">
    <property type="term" value="F:zinc ion binding"/>
    <property type="evidence" value="ECO:0007669"/>
    <property type="project" value="UniProtKB-KW"/>
</dbReference>
<keyword evidence="8" id="KW-1185">Reference proteome</keyword>